<proteinExistence type="predicted"/>
<reference evidence="1" key="2">
    <citation type="journal article" date="2015" name="Fish Shellfish Immunol.">
        <title>Early steps in the European eel (Anguilla anguilla)-Vibrio vulnificus interaction in the gills: Role of the RtxA13 toxin.</title>
        <authorList>
            <person name="Callol A."/>
            <person name="Pajuelo D."/>
            <person name="Ebbesson L."/>
            <person name="Teles M."/>
            <person name="MacKenzie S."/>
            <person name="Amaro C."/>
        </authorList>
    </citation>
    <scope>NUCLEOTIDE SEQUENCE</scope>
</reference>
<dbReference type="EMBL" id="GBXM01086532">
    <property type="protein sequence ID" value="JAH22045.1"/>
    <property type="molecule type" value="Transcribed_RNA"/>
</dbReference>
<dbReference type="AlphaFoldDB" id="A0A0E9R0M7"/>
<reference evidence="1" key="1">
    <citation type="submission" date="2014-11" db="EMBL/GenBank/DDBJ databases">
        <authorList>
            <person name="Amaro Gonzalez C."/>
        </authorList>
    </citation>
    <scope>NUCLEOTIDE SEQUENCE</scope>
</reference>
<protein>
    <submittedName>
        <fullName evidence="1">Uncharacterized protein</fullName>
    </submittedName>
</protein>
<sequence length="25" mass="3143">MLLNLKDQKQKYFMLETEVMFYTLD</sequence>
<evidence type="ECO:0000313" key="1">
    <source>
        <dbReference type="EMBL" id="JAH22045.1"/>
    </source>
</evidence>
<accession>A0A0E9R0M7</accession>
<organism evidence="1">
    <name type="scientific">Anguilla anguilla</name>
    <name type="common">European freshwater eel</name>
    <name type="synonym">Muraena anguilla</name>
    <dbReference type="NCBI Taxonomy" id="7936"/>
    <lineage>
        <taxon>Eukaryota</taxon>
        <taxon>Metazoa</taxon>
        <taxon>Chordata</taxon>
        <taxon>Craniata</taxon>
        <taxon>Vertebrata</taxon>
        <taxon>Euteleostomi</taxon>
        <taxon>Actinopterygii</taxon>
        <taxon>Neopterygii</taxon>
        <taxon>Teleostei</taxon>
        <taxon>Anguilliformes</taxon>
        <taxon>Anguillidae</taxon>
        <taxon>Anguilla</taxon>
    </lineage>
</organism>
<name>A0A0E9R0M7_ANGAN</name>